<keyword evidence="1" id="KW-0175">Coiled coil</keyword>
<reference evidence="3 4" key="1">
    <citation type="submission" date="2020-08" db="EMBL/GenBank/DDBJ databases">
        <title>Bridging the membrane lipid divide: bacteria of the FCB group superphylum have the potential to synthesize archaeal ether lipids.</title>
        <authorList>
            <person name="Villanueva L."/>
            <person name="Von Meijenfeldt F.A.B."/>
            <person name="Westbye A.B."/>
            <person name="Yadav S."/>
            <person name="Hopmans E.C."/>
            <person name="Dutilh B.E."/>
            <person name="Sinninghe Damste J.S."/>
        </authorList>
    </citation>
    <scope>NUCLEOTIDE SEQUENCE [LARGE SCALE GENOMIC DNA]</scope>
    <source>
        <strain evidence="3">NIOZ-UU47</strain>
    </source>
</reference>
<organism evidence="3 4">
    <name type="scientific">Candidatus Desulfobia pelagia</name>
    <dbReference type="NCBI Taxonomy" id="2841692"/>
    <lineage>
        <taxon>Bacteria</taxon>
        <taxon>Pseudomonadati</taxon>
        <taxon>Thermodesulfobacteriota</taxon>
        <taxon>Desulfobulbia</taxon>
        <taxon>Desulfobulbales</taxon>
        <taxon>Desulfobulbaceae</taxon>
        <taxon>Candidatus Desulfobia</taxon>
    </lineage>
</organism>
<protein>
    <submittedName>
        <fullName evidence="3">Uncharacterized protein</fullName>
    </submittedName>
</protein>
<feature type="region of interest" description="Disordered" evidence="2">
    <location>
        <begin position="54"/>
        <end position="73"/>
    </location>
</feature>
<feature type="coiled-coil region" evidence="1">
    <location>
        <begin position="3"/>
        <end position="52"/>
    </location>
</feature>
<feature type="compositionally biased region" description="Polar residues" evidence="2">
    <location>
        <begin position="61"/>
        <end position="73"/>
    </location>
</feature>
<sequence length="73" mass="8367">MSIKALALELYKAQQNVDRLEVQIEEASINDKEAIRSELREAQSELKILRNILNGEKTPSPYRTHTSSFKPKP</sequence>
<evidence type="ECO:0000256" key="1">
    <source>
        <dbReference type="SAM" id="Coils"/>
    </source>
</evidence>
<proteinExistence type="predicted"/>
<dbReference type="Proteomes" id="UP000614424">
    <property type="component" value="Unassembled WGS sequence"/>
</dbReference>
<accession>A0A8J6TBY7</accession>
<name>A0A8J6TBY7_9BACT</name>
<dbReference type="AlphaFoldDB" id="A0A8J6TBY7"/>
<dbReference type="EMBL" id="JACNJZ010000091">
    <property type="protein sequence ID" value="MBC8317479.1"/>
    <property type="molecule type" value="Genomic_DNA"/>
</dbReference>
<evidence type="ECO:0000313" key="4">
    <source>
        <dbReference type="Proteomes" id="UP000614424"/>
    </source>
</evidence>
<evidence type="ECO:0000256" key="2">
    <source>
        <dbReference type="SAM" id="MobiDB-lite"/>
    </source>
</evidence>
<evidence type="ECO:0000313" key="3">
    <source>
        <dbReference type="EMBL" id="MBC8317479.1"/>
    </source>
</evidence>
<gene>
    <name evidence="3" type="ORF">H8E41_06200</name>
</gene>
<comment type="caution">
    <text evidence="3">The sequence shown here is derived from an EMBL/GenBank/DDBJ whole genome shotgun (WGS) entry which is preliminary data.</text>
</comment>